<keyword evidence="1" id="KW-1133">Transmembrane helix</keyword>
<gene>
    <name evidence="2" type="ORF">SAMN02745176_00933</name>
</gene>
<protein>
    <recommendedName>
        <fullName evidence="4">ABC-2 family transporter protein</fullName>
    </recommendedName>
</protein>
<feature type="transmembrane region" description="Helical" evidence="1">
    <location>
        <begin position="316"/>
        <end position="334"/>
    </location>
</feature>
<dbReference type="STRING" id="1122184.SAMN02745176_00933"/>
<reference evidence="2 3" key="1">
    <citation type="submission" date="2016-11" db="EMBL/GenBank/DDBJ databases">
        <authorList>
            <person name="Jaros S."/>
            <person name="Januszkiewicz K."/>
            <person name="Wedrychowicz H."/>
        </authorList>
    </citation>
    <scope>NUCLEOTIDE SEQUENCE [LARGE SCALE GENOMIC DNA]</scope>
    <source>
        <strain evidence="2 3">DSM 19022</strain>
    </source>
</reference>
<evidence type="ECO:0000313" key="2">
    <source>
        <dbReference type="EMBL" id="SHI66281.1"/>
    </source>
</evidence>
<dbReference type="OrthoDB" id="1700423at2"/>
<organism evidence="2 3">
    <name type="scientific">Lutispora thermophila DSM 19022</name>
    <dbReference type="NCBI Taxonomy" id="1122184"/>
    <lineage>
        <taxon>Bacteria</taxon>
        <taxon>Bacillati</taxon>
        <taxon>Bacillota</taxon>
        <taxon>Clostridia</taxon>
        <taxon>Lutisporales</taxon>
        <taxon>Lutisporaceae</taxon>
        <taxon>Lutispora</taxon>
    </lineage>
</organism>
<evidence type="ECO:0000256" key="1">
    <source>
        <dbReference type="SAM" id="Phobius"/>
    </source>
</evidence>
<dbReference type="RefSeq" id="WP_073025078.1">
    <property type="nucleotide sequence ID" value="NZ_FQZS01000006.1"/>
</dbReference>
<sequence length="402" mass="45799">MNSFCELVKFEYRKILKKRSTVIILILGILLTAFSCVGPLMGNYYIRGEVYESNYEGMKKDREYARGLSGREINSDLLSETIEAYSHIPIVEGRFTDTDEYQQYARPYSEIQYMIRKVYNIDNFREMFSISKESLDDFYTVRQSMVEKIINNTAMNSAEKANSLNLSRKVKTPFIYSYAGGYTRLFSQMYVTALIICFICSVCIAPLFAGEYTDRADSLILSSKYGKNKIIHAKLFTGISFTVLLCIVLTIVSFVTTMIFFGWDGSNSPIQLFLPLSIVPYTMGKIALMYSILILFASILSSALTMLLSAKFRSPFMVVVIMTVITVLPGFVNISEDVPWIYHLSNLVPARMFKLENIINIFSIEFLGLIIQPYVLILSFAVLASMALLPFAYRSFKNHNCI</sequence>
<keyword evidence="1" id="KW-0472">Membrane</keyword>
<feature type="transmembrane region" description="Helical" evidence="1">
    <location>
        <begin position="230"/>
        <end position="263"/>
    </location>
</feature>
<feature type="transmembrane region" description="Helical" evidence="1">
    <location>
        <begin position="371"/>
        <end position="393"/>
    </location>
</feature>
<feature type="transmembrane region" description="Helical" evidence="1">
    <location>
        <begin position="283"/>
        <end position="304"/>
    </location>
</feature>
<evidence type="ECO:0008006" key="4">
    <source>
        <dbReference type="Google" id="ProtNLM"/>
    </source>
</evidence>
<dbReference type="EMBL" id="FQZS01000006">
    <property type="protein sequence ID" value="SHI66281.1"/>
    <property type="molecule type" value="Genomic_DNA"/>
</dbReference>
<dbReference type="PANTHER" id="PTHR37305:SF1">
    <property type="entry name" value="MEMBRANE PROTEIN"/>
    <property type="match status" value="1"/>
</dbReference>
<keyword evidence="1" id="KW-0812">Transmembrane</keyword>
<proteinExistence type="predicted"/>
<feature type="transmembrane region" description="Helical" evidence="1">
    <location>
        <begin position="189"/>
        <end position="209"/>
    </location>
</feature>
<dbReference type="Proteomes" id="UP000184442">
    <property type="component" value="Unassembled WGS sequence"/>
</dbReference>
<dbReference type="PANTHER" id="PTHR37305">
    <property type="entry name" value="INTEGRAL MEMBRANE PROTEIN-RELATED"/>
    <property type="match status" value="1"/>
</dbReference>
<keyword evidence="3" id="KW-1185">Reference proteome</keyword>
<accession>A0A1M6CZI8</accession>
<dbReference type="AlphaFoldDB" id="A0A1M6CZI8"/>
<name>A0A1M6CZI8_9FIRM</name>
<feature type="transmembrane region" description="Helical" evidence="1">
    <location>
        <begin position="21"/>
        <end position="46"/>
    </location>
</feature>
<evidence type="ECO:0000313" key="3">
    <source>
        <dbReference type="Proteomes" id="UP000184442"/>
    </source>
</evidence>